<keyword evidence="1" id="KW-0732">Signal</keyword>
<evidence type="ECO:0000313" key="3">
    <source>
        <dbReference type="Proteomes" id="UP000245383"/>
    </source>
</evidence>
<gene>
    <name evidence="2" type="ORF">BB561_006893</name>
</gene>
<dbReference type="Proteomes" id="UP000245383">
    <property type="component" value="Unassembled WGS sequence"/>
</dbReference>
<feature type="signal peptide" evidence="1">
    <location>
        <begin position="1"/>
        <end position="21"/>
    </location>
</feature>
<accession>A0A2T9Y0I1</accession>
<protein>
    <submittedName>
        <fullName evidence="2">Uncharacterized protein</fullName>
    </submittedName>
</protein>
<reference evidence="2 3" key="1">
    <citation type="journal article" date="2018" name="MBio">
        <title>Comparative Genomics Reveals the Core Gene Toolbox for the Fungus-Insect Symbiosis.</title>
        <authorList>
            <person name="Wang Y."/>
            <person name="Stata M."/>
            <person name="Wang W."/>
            <person name="Stajich J.E."/>
            <person name="White M.M."/>
            <person name="Moncalvo J.M."/>
        </authorList>
    </citation>
    <scope>NUCLEOTIDE SEQUENCE [LARGE SCALE GENOMIC DNA]</scope>
    <source>
        <strain evidence="2 3">SWE-8-4</strain>
    </source>
</reference>
<feature type="chain" id="PRO_5015575821" evidence="1">
    <location>
        <begin position="22"/>
        <end position="177"/>
    </location>
</feature>
<dbReference type="EMBL" id="MBFR01000787">
    <property type="protein sequence ID" value="PVU85841.1"/>
    <property type="molecule type" value="Genomic_DNA"/>
</dbReference>
<proteinExistence type="predicted"/>
<keyword evidence="3" id="KW-1185">Reference proteome</keyword>
<evidence type="ECO:0000256" key="1">
    <source>
        <dbReference type="SAM" id="SignalP"/>
    </source>
</evidence>
<dbReference type="AlphaFoldDB" id="A0A2T9Y0I1"/>
<comment type="caution">
    <text evidence="2">The sequence shown here is derived from an EMBL/GenBank/DDBJ whole genome shotgun (WGS) entry which is preliminary data.</text>
</comment>
<name>A0A2T9Y0I1_9FUNG</name>
<sequence>MRYSIASYFVVLVYFASVTRSAPSITKIPVRNGGLCESFLDWIKTGAQCDLTGAFTSTSKTNVDRATGSKNAVPPKPLIASTSSINKPNINRILGNNEPHIPVDFYNLQPLPDDELPIPVVELNNRMNQPVPANAQVNPVNELPDFDVLLPQEGINVASAGSSIGGSIIGTIGSIFI</sequence>
<evidence type="ECO:0000313" key="2">
    <source>
        <dbReference type="EMBL" id="PVU85841.1"/>
    </source>
</evidence>
<organism evidence="2 3">
    <name type="scientific">Smittium simulii</name>
    <dbReference type="NCBI Taxonomy" id="133385"/>
    <lineage>
        <taxon>Eukaryota</taxon>
        <taxon>Fungi</taxon>
        <taxon>Fungi incertae sedis</taxon>
        <taxon>Zoopagomycota</taxon>
        <taxon>Kickxellomycotina</taxon>
        <taxon>Harpellomycetes</taxon>
        <taxon>Harpellales</taxon>
        <taxon>Legeriomycetaceae</taxon>
        <taxon>Smittium</taxon>
    </lineage>
</organism>